<dbReference type="Gene3D" id="2.160.20.70">
    <property type="match status" value="1"/>
</dbReference>
<organism evidence="6 7">
    <name type="scientific">Geotoga petraea</name>
    <dbReference type="NCBI Taxonomy" id="28234"/>
    <lineage>
        <taxon>Bacteria</taxon>
        <taxon>Thermotogati</taxon>
        <taxon>Thermotogota</taxon>
        <taxon>Thermotogae</taxon>
        <taxon>Petrotogales</taxon>
        <taxon>Petrotogaceae</taxon>
        <taxon>Geotoga</taxon>
    </lineage>
</organism>
<feature type="domain" description="Septum formation inhibitor MinC C-terminal" evidence="5">
    <location>
        <begin position="100"/>
        <end position="191"/>
    </location>
</feature>
<evidence type="ECO:0000313" key="7">
    <source>
        <dbReference type="Proteomes" id="UP000199322"/>
    </source>
</evidence>
<dbReference type="HAMAP" id="MF_00267">
    <property type="entry name" value="MinC"/>
    <property type="match status" value="1"/>
</dbReference>
<dbReference type="PANTHER" id="PTHR34108:SF1">
    <property type="entry name" value="SEPTUM SITE-DETERMINING PROTEIN MINC"/>
    <property type="match status" value="1"/>
</dbReference>
<proteinExistence type="inferred from homology"/>
<dbReference type="InterPro" id="IPR013033">
    <property type="entry name" value="MinC"/>
</dbReference>
<comment type="subunit">
    <text evidence="4">Interacts with MinD and FtsZ.</text>
</comment>
<dbReference type="RefSeq" id="WP_091403908.1">
    <property type="nucleotide sequence ID" value="NZ_FMYV01000005.1"/>
</dbReference>
<dbReference type="SUPFAM" id="SSF63848">
    <property type="entry name" value="Cell-division inhibitor MinC, C-terminal domain"/>
    <property type="match status" value="1"/>
</dbReference>
<sequence>MEDFIFAKIVDGDIVFYFEEGYTQKDLFEYFQKKLNTMKNFFKFGDSFYIYLKDESQYNLLPKIAKFARTLDLKLAGAYFGELPPSKSQKKELDLSSTKIYRKHVRSGQVIDNPGDIIIFGNVNSGAEVNAGGSVIVYGKVFGVIRAGLTNKRNAFIIASKMESSLIEIAEIPFFNHEWPDAPVSIRVENDKALVESLEI</sequence>
<evidence type="ECO:0000256" key="1">
    <source>
        <dbReference type="ARBA" id="ARBA00022618"/>
    </source>
</evidence>
<dbReference type="InterPro" id="IPR016098">
    <property type="entry name" value="CAP/MinC_C"/>
</dbReference>
<dbReference type="EMBL" id="FMYV01000005">
    <property type="protein sequence ID" value="SDC57459.1"/>
    <property type="molecule type" value="Genomic_DNA"/>
</dbReference>
<dbReference type="Proteomes" id="UP000199322">
    <property type="component" value="Unassembled WGS sequence"/>
</dbReference>
<comment type="function">
    <text evidence="4">Cell division inhibitor that blocks the formation of polar Z ring septums. Rapidly oscillates between the poles of the cell to destabilize FtsZ filaments that have formed before they mature into polar Z rings. Prevents FtsZ polymerization.</text>
</comment>
<keyword evidence="1 4" id="KW-0132">Cell division</keyword>
<evidence type="ECO:0000313" key="6">
    <source>
        <dbReference type="EMBL" id="SDC57459.1"/>
    </source>
</evidence>
<keyword evidence="7" id="KW-1185">Reference proteome</keyword>
<dbReference type="GO" id="GO:1901891">
    <property type="term" value="P:regulation of cell septum assembly"/>
    <property type="evidence" value="ECO:0007669"/>
    <property type="project" value="InterPro"/>
</dbReference>
<keyword evidence="3 4" id="KW-0131">Cell cycle</keyword>
<dbReference type="Pfam" id="PF03775">
    <property type="entry name" value="MinC_C"/>
    <property type="match status" value="1"/>
</dbReference>
<dbReference type="STRING" id="28234.SAMN04488588_1335"/>
<reference evidence="6 7" key="1">
    <citation type="submission" date="2016-10" db="EMBL/GenBank/DDBJ databases">
        <authorList>
            <person name="de Groot N.N."/>
        </authorList>
    </citation>
    <scope>NUCLEOTIDE SEQUENCE [LARGE SCALE GENOMIC DNA]</scope>
    <source>
        <strain evidence="6 7">WG14</strain>
    </source>
</reference>
<keyword evidence="2 4" id="KW-0717">Septation</keyword>
<evidence type="ECO:0000256" key="2">
    <source>
        <dbReference type="ARBA" id="ARBA00023210"/>
    </source>
</evidence>
<protein>
    <recommendedName>
        <fullName evidence="4">Probable septum site-determining protein MinC</fullName>
    </recommendedName>
</protein>
<evidence type="ECO:0000259" key="5">
    <source>
        <dbReference type="Pfam" id="PF03775"/>
    </source>
</evidence>
<evidence type="ECO:0000256" key="4">
    <source>
        <dbReference type="HAMAP-Rule" id="MF_00267"/>
    </source>
</evidence>
<gene>
    <name evidence="4" type="primary">minC</name>
    <name evidence="6" type="ORF">SAMN04488588_1335</name>
</gene>
<dbReference type="GO" id="GO:0000902">
    <property type="term" value="P:cell morphogenesis"/>
    <property type="evidence" value="ECO:0007669"/>
    <property type="project" value="InterPro"/>
</dbReference>
<accession>A0A1G6MPK6</accession>
<dbReference type="AlphaFoldDB" id="A0A1G6MPK6"/>
<dbReference type="InterPro" id="IPR036145">
    <property type="entry name" value="MinC_C_sf"/>
</dbReference>
<evidence type="ECO:0000256" key="3">
    <source>
        <dbReference type="ARBA" id="ARBA00023306"/>
    </source>
</evidence>
<dbReference type="PANTHER" id="PTHR34108">
    <property type="entry name" value="SEPTUM SITE-DETERMINING PROTEIN MINC"/>
    <property type="match status" value="1"/>
</dbReference>
<name>A0A1G6MPK6_9BACT</name>
<comment type="similarity">
    <text evidence="4">Belongs to the MinC family.</text>
</comment>
<dbReference type="GO" id="GO:0000917">
    <property type="term" value="P:division septum assembly"/>
    <property type="evidence" value="ECO:0007669"/>
    <property type="project" value="UniProtKB-KW"/>
</dbReference>
<dbReference type="InterPro" id="IPR005526">
    <property type="entry name" value="Septum_form_inhib_MinC_C"/>
</dbReference>